<feature type="compositionally biased region" description="Basic and acidic residues" evidence="1">
    <location>
        <begin position="29"/>
        <end position="42"/>
    </location>
</feature>
<protein>
    <submittedName>
        <fullName evidence="2">Uncharacterized protein</fullName>
    </submittedName>
</protein>
<feature type="region of interest" description="Disordered" evidence="1">
    <location>
        <begin position="1"/>
        <end position="91"/>
    </location>
</feature>
<accession>A0A6J4PAW4</accession>
<evidence type="ECO:0000313" key="2">
    <source>
        <dbReference type="EMBL" id="CAA9405821.1"/>
    </source>
</evidence>
<sequence length="91" mass="10099">ACRRARARPASRPPRLDHRPHGRGGPPGDRGRGRVPPRERGGLRPSAARAPEDLRRPERGDLRPARRRAGAASRRRAPAHRPAAPPDRLRL</sequence>
<reference evidence="2" key="1">
    <citation type="submission" date="2020-02" db="EMBL/GenBank/DDBJ databases">
        <authorList>
            <person name="Meier V. D."/>
        </authorList>
    </citation>
    <scope>NUCLEOTIDE SEQUENCE</scope>
    <source>
        <strain evidence="2">AVDCRST_MAG06</strain>
    </source>
</reference>
<evidence type="ECO:0000256" key="1">
    <source>
        <dbReference type="SAM" id="MobiDB-lite"/>
    </source>
</evidence>
<dbReference type="EMBL" id="CADCUP010000168">
    <property type="protein sequence ID" value="CAA9405821.1"/>
    <property type="molecule type" value="Genomic_DNA"/>
</dbReference>
<feature type="compositionally biased region" description="Basic residues" evidence="1">
    <location>
        <begin position="65"/>
        <end position="79"/>
    </location>
</feature>
<feature type="non-terminal residue" evidence="2">
    <location>
        <position position="91"/>
    </location>
</feature>
<name>A0A6J4PAW4_9ACTN</name>
<feature type="compositionally biased region" description="Basic and acidic residues" evidence="1">
    <location>
        <begin position="50"/>
        <end position="64"/>
    </location>
</feature>
<dbReference type="AlphaFoldDB" id="A0A6J4PAW4"/>
<organism evidence="2">
    <name type="scientific">uncultured Nocardioides sp</name>
    <dbReference type="NCBI Taxonomy" id="198441"/>
    <lineage>
        <taxon>Bacteria</taxon>
        <taxon>Bacillati</taxon>
        <taxon>Actinomycetota</taxon>
        <taxon>Actinomycetes</taxon>
        <taxon>Propionibacteriales</taxon>
        <taxon>Nocardioidaceae</taxon>
        <taxon>Nocardioides</taxon>
        <taxon>environmental samples</taxon>
    </lineage>
</organism>
<feature type="non-terminal residue" evidence="2">
    <location>
        <position position="1"/>
    </location>
</feature>
<gene>
    <name evidence="2" type="ORF">AVDCRST_MAG06-2520</name>
</gene>
<proteinExistence type="predicted"/>